<dbReference type="AlphaFoldDB" id="A0A1M5A3F3"/>
<dbReference type="Proteomes" id="UP000184287">
    <property type="component" value="Unassembled WGS sequence"/>
</dbReference>
<dbReference type="PANTHER" id="PTHR43857:SF1">
    <property type="entry name" value="YJGH FAMILY PROTEIN"/>
    <property type="match status" value="1"/>
</dbReference>
<dbReference type="InterPro" id="IPR006175">
    <property type="entry name" value="YjgF/YER057c/UK114"/>
</dbReference>
<gene>
    <name evidence="1" type="ORF">SAMN04488522_102569</name>
</gene>
<dbReference type="PANTHER" id="PTHR43857">
    <property type="entry name" value="BLR7761 PROTEIN"/>
    <property type="match status" value="1"/>
</dbReference>
<name>A0A1M5A3F3_9SPHI</name>
<keyword evidence="2" id="KW-1185">Reference proteome</keyword>
<accession>A0A1M5A3F3</accession>
<dbReference type="Pfam" id="PF01042">
    <property type="entry name" value="Ribonuc_L-PSP"/>
    <property type="match status" value="1"/>
</dbReference>
<proteinExistence type="predicted"/>
<evidence type="ECO:0000313" key="1">
    <source>
        <dbReference type="EMBL" id="SHF24735.1"/>
    </source>
</evidence>
<dbReference type="STRING" id="288992.SAMN04488522_102569"/>
<dbReference type="EMBL" id="FQUQ01000002">
    <property type="protein sequence ID" value="SHF24735.1"/>
    <property type="molecule type" value="Genomic_DNA"/>
</dbReference>
<organism evidence="1 2">
    <name type="scientific">Pedobacter caeni</name>
    <dbReference type="NCBI Taxonomy" id="288992"/>
    <lineage>
        <taxon>Bacteria</taxon>
        <taxon>Pseudomonadati</taxon>
        <taxon>Bacteroidota</taxon>
        <taxon>Sphingobacteriia</taxon>
        <taxon>Sphingobacteriales</taxon>
        <taxon>Sphingobacteriaceae</taxon>
        <taxon>Pedobacter</taxon>
    </lineage>
</organism>
<dbReference type="Gene3D" id="3.30.1330.40">
    <property type="entry name" value="RutC-like"/>
    <property type="match status" value="1"/>
</dbReference>
<dbReference type="InterPro" id="IPR035959">
    <property type="entry name" value="RutC-like_sf"/>
</dbReference>
<sequence>MEIKQKTVTRINPKTLAAPVGNYSHVTKISGNADIYTFSGQIGTDSNGNIPEDFNQQVSNTFQNIKHVLESQGLQSDDVIKVNIWSIPKIDWDHFYVLWNEFFGTAYPAMTVGYLSALGLPEIQIEIEIWAAK</sequence>
<dbReference type="SUPFAM" id="SSF55298">
    <property type="entry name" value="YjgF-like"/>
    <property type="match status" value="1"/>
</dbReference>
<dbReference type="CDD" id="cd00448">
    <property type="entry name" value="YjgF_YER057c_UK114_family"/>
    <property type="match status" value="1"/>
</dbReference>
<dbReference type="OrthoDB" id="9795206at2"/>
<evidence type="ECO:0000313" key="2">
    <source>
        <dbReference type="Proteomes" id="UP000184287"/>
    </source>
</evidence>
<dbReference type="RefSeq" id="WP_073230551.1">
    <property type="nucleotide sequence ID" value="NZ_FQUQ01000002.1"/>
</dbReference>
<reference evidence="2" key="1">
    <citation type="submission" date="2016-11" db="EMBL/GenBank/DDBJ databases">
        <authorList>
            <person name="Varghese N."/>
            <person name="Submissions S."/>
        </authorList>
    </citation>
    <scope>NUCLEOTIDE SEQUENCE [LARGE SCALE GENOMIC DNA]</scope>
    <source>
        <strain evidence="2">DSM 16990</strain>
    </source>
</reference>
<protein>
    <submittedName>
        <fullName evidence="1">Enamine deaminase RidA, house cleaning of reactive enamine intermediates, YjgF/YER057c/UK114 family</fullName>
    </submittedName>
</protein>